<dbReference type="InterPro" id="IPR003439">
    <property type="entry name" value="ABC_transporter-like_ATP-bd"/>
</dbReference>
<dbReference type="SUPFAM" id="SSF52540">
    <property type="entry name" value="P-loop containing nucleoside triphosphate hydrolases"/>
    <property type="match status" value="2"/>
</dbReference>
<evidence type="ECO:0000256" key="9">
    <source>
        <dbReference type="SAM" id="SignalP"/>
    </source>
</evidence>
<feature type="transmembrane region" description="Helical" evidence="8">
    <location>
        <begin position="809"/>
        <end position="830"/>
    </location>
</feature>
<evidence type="ECO:0000259" key="10">
    <source>
        <dbReference type="PROSITE" id="PS50893"/>
    </source>
</evidence>
<name>A0AA87YZA5_FICCA</name>
<keyword evidence="2" id="KW-0813">Transport</keyword>
<dbReference type="GO" id="GO:0006635">
    <property type="term" value="P:fatty acid beta-oxidation"/>
    <property type="evidence" value="ECO:0007669"/>
    <property type="project" value="TreeGrafter"/>
</dbReference>
<sequence>MAFRKTLLLATGVLFAGGTAAYVHSRLNSKRHDSFSHYNGLHNDKENSKALANDTNLKKISEKKGGLKSLKVLAAILLSQMGRMGARDLLSLVGIVVLRTALSNRLAKVQGFLFRAAFLRRAYVLGAGTMIRNFSPAFGKLMSKEQQLEGEYRQLHSRLRTHAESIAFYGGESREESHIKQKFQALIKHLRVVLHEHWWFGMIQDFLLKYLGATVAVILIIEPFFSGHLRPDTSTLGRAEMLSNLRYHTSVIISLFQSLGTLSISARRLNRLSGYADRIHELLAISRELSIGTDKSLMKKSQSRNCFSEANYIEFAGVRVVTPTGNVLVDNLTLKVESGSNLLITGPNGSGKSSLFRVLGGLWPLVSGHIAKPGVGTDLNKEIFYVPQRPYTAVGTLRDQLIYPLTADQEVEPLTHDGMVELLRNVDLEYLLDRYPPEKEINWGDELSLGEQQRLGMARLFYHKPKFAILDECTSAVTTDMEERFCAKVRAMGTSCITISHRPALVAFHDVVLSLDGEGGWSVHYKRDDSPALDDVGINTMSPSETHRQSDAMVVKRAFAATKKDSAFSNSKAQSYFEEVIAAAPPEDHAASLPVFPQLRGASRVLPVRVAAMFRVLDFYAGRIAKDKKSAVLMPVNLCLFTLPNSFWERSLRMIVTLLHFDVDLNDMAIKILVPTVFDKQGAQLLAVSFLVVSRTWISDRIASLNGTTVKHVLEQDKAAFIRLIGISILQSAASSFVAPSLRHLTARLALGWRIRLTKHLLKNYLRKNAFYKVFHMSSKNIDADQRITHDLEKLTTDLSGLVTGMSALLAYFPVPSNPCMAAAAIFGRFTWRMKLLTGQRGVAILYAYMLLGLGLLRAITPEFGDLTSQEQQLEGTFRFMHERLRTHAESVAFFGGGAREKAMVETKFKELLDHSLIHLKKKWMFGILDDFITKQLPHNVTWGLSLLYAMEHKGDRALVSTQGELAHALRFLASVVSQSFLAFGDILELHRKFVELSGGINRIFELEELLDAAQSDDTQSLSKWKHFYSEDAISFSEVDIITPAQKLLARQLTCDIVPGESLLVTGPNGSGKSSVFRVLRGLWPIMSGRLTQPSEDVTEEAGTGCGVFYVPQRPYTCLGTLRDQIIYPFSQKEAELRVLKFYKEDEKSSDAKNSLDMHLKSILENVRLNYLLEREESGWDANLNWEDILSLGEQQRLGMARLFFHKPKFGILDECTNATSVDVEEHLYRLAKDIGITVVTSSQRPALIPFHSVELRLIDGEGNWELRLIKQMS</sequence>
<keyword evidence="9" id="KW-0732">Signal</keyword>
<feature type="transmembrane region" description="Helical" evidence="8">
    <location>
        <begin position="842"/>
        <end position="860"/>
    </location>
</feature>
<gene>
    <name evidence="11" type="ORF">TIFTF001_001502</name>
</gene>
<accession>A0AA87YZA5</accession>
<keyword evidence="12" id="KW-1185">Reference proteome</keyword>
<dbReference type="GO" id="GO:0005524">
    <property type="term" value="F:ATP binding"/>
    <property type="evidence" value="ECO:0007669"/>
    <property type="project" value="UniProtKB-KW"/>
</dbReference>
<dbReference type="PANTHER" id="PTHR11384">
    <property type="entry name" value="ATP-BINDING CASSETTE, SUB-FAMILY D MEMBER"/>
    <property type="match status" value="1"/>
</dbReference>
<feature type="domain" description="ABC transporter" evidence="10">
    <location>
        <begin position="313"/>
        <end position="542"/>
    </location>
</feature>
<dbReference type="EMBL" id="BTGU01000001">
    <property type="protein sequence ID" value="GMN26984.1"/>
    <property type="molecule type" value="Genomic_DNA"/>
</dbReference>
<dbReference type="PANTHER" id="PTHR11384:SF56">
    <property type="entry name" value="ABC TRANSPORTER D FAMILY MEMBER 1"/>
    <property type="match status" value="1"/>
</dbReference>
<dbReference type="InterPro" id="IPR050835">
    <property type="entry name" value="ABC_transporter_sub-D"/>
</dbReference>
<comment type="caution">
    <text evidence="11">The sequence shown here is derived from an EMBL/GenBank/DDBJ whole genome shotgun (WGS) entry which is preliminary data.</text>
</comment>
<proteinExistence type="inferred from homology"/>
<evidence type="ECO:0000256" key="3">
    <source>
        <dbReference type="ARBA" id="ARBA00022692"/>
    </source>
</evidence>
<keyword evidence="4" id="KW-0547">Nucleotide-binding</keyword>
<keyword evidence="3 8" id="KW-0812">Transmembrane</keyword>
<dbReference type="Pfam" id="PF00005">
    <property type="entry name" value="ABC_tran"/>
    <property type="match status" value="2"/>
</dbReference>
<keyword evidence="7 8" id="KW-0472">Membrane</keyword>
<dbReference type="GO" id="GO:0005778">
    <property type="term" value="C:peroxisomal membrane"/>
    <property type="evidence" value="ECO:0007669"/>
    <property type="project" value="TreeGrafter"/>
</dbReference>
<keyword evidence="6 8" id="KW-1133">Transmembrane helix</keyword>
<evidence type="ECO:0000256" key="2">
    <source>
        <dbReference type="ARBA" id="ARBA00022448"/>
    </source>
</evidence>
<dbReference type="InterPro" id="IPR003593">
    <property type="entry name" value="AAA+_ATPase"/>
</dbReference>
<dbReference type="GO" id="GO:0005324">
    <property type="term" value="F:long-chain fatty acid transmembrane transporter activity"/>
    <property type="evidence" value="ECO:0007669"/>
    <property type="project" value="TreeGrafter"/>
</dbReference>
<evidence type="ECO:0000256" key="8">
    <source>
        <dbReference type="SAM" id="Phobius"/>
    </source>
</evidence>
<dbReference type="GO" id="GO:0015910">
    <property type="term" value="P:long-chain fatty acid import into peroxisome"/>
    <property type="evidence" value="ECO:0007669"/>
    <property type="project" value="TreeGrafter"/>
</dbReference>
<feature type="chain" id="PRO_5041727650" description="ABC transporter domain-containing protein" evidence="9">
    <location>
        <begin position="22"/>
        <end position="1274"/>
    </location>
</feature>
<evidence type="ECO:0000313" key="11">
    <source>
        <dbReference type="EMBL" id="GMN26984.1"/>
    </source>
</evidence>
<evidence type="ECO:0000256" key="7">
    <source>
        <dbReference type="ARBA" id="ARBA00023136"/>
    </source>
</evidence>
<comment type="similarity">
    <text evidence="1">Belongs to the ABC transporter superfamily. ABCD family. Peroxisomal fatty acyl CoA transporter (TC 3.A.1.203) subfamily.</text>
</comment>
<dbReference type="Pfam" id="PF06472">
    <property type="entry name" value="ABC_membrane_2"/>
    <property type="match status" value="2"/>
</dbReference>
<reference evidence="11" key="1">
    <citation type="submission" date="2023-07" db="EMBL/GenBank/DDBJ databases">
        <title>draft genome sequence of fig (Ficus carica).</title>
        <authorList>
            <person name="Takahashi T."/>
            <person name="Nishimura K."/>
        </authorList>
    </citation>
    <scope>NUCLEOTIDE SEQUENCE</scope>
</reference>
<dbReference type="InterPro" id="IPR027417">
    <property type="entry name" value="P-loop_NTPase"/>
</dbReference>
<dbReference type="InterPro" id="IPR017871">
    <property type="entry name" value="ABC_transporter-like_CS"/>
</dbReference>
<feature type="signal peptide" evidence="9">
    <location>
        <begin position="1"/>
        <end position="21"/>
    </location>
</feature>
<dbReference type="GO" id="GO:0140359">
    <property type="term" value="F:ABC-type transporter activity"/>
    <property type="evidence" value="ECO:0007669"/>
    <property type="project" value="InterPro"/>
</dbReference>
<feature type="domain" description="ABC transporter" evidence="10">
    <location>
        <begin position="1034"/>
        <end position="1270"/>
    </location>
</feature>
<evidence type="ECO:0000256" key="6">
    <source>
        <dbReference type="ARBA" id="ARBA00022989"/>
    </source>
</evidence>
<dbReference type="Proteomes" id="UP001187192">
    <property type="component" value="Unassembled WGS sequence"/>
</dbReference>
<dbReference type="GO" id="GO:0016887">
    <property type="term" value="F:ATP hydrolysis activity"/>
    <property type="evidence" value="ECO:0007669"/>
    <property type="project" value="InterPro"/>
</dbReference>
<dbReference type="AlphaFoldDB" id="A0AA87YZA5"/>
<dbReference type="SMART" id="SM00382">
    <property type="entry name" value="AAA"/>
    <property type="match status" value="2"/>
</dbReference>
<evidence type="ECO:0000256" key="4">
    <source>
        <dbReference type="ARBA" id="ARBA00022741"/>
    </source>
</evidence>
<keyword evidence="5" id="KW-0067">ATP-binding</keyword>
<protein>
    <recommendedName>
        <fullName evidence="10">ABC transporter domain-containing protein</fullName>
    </recommendedName>
</protein>
<evidence type="ECO:0000256" key="1">
    <source>
        <dbReference type="ARBA" id="ARBA00008575"/>
    </source>
</evidence>
<evidence type="ECO:0000256" key="5">
    <source>
        <dbReference type="ARBA" id="ARBA00022840"/>
    </source>
</evidence>
<dbReference type="PROSITE" id="PS50893">
    <property type="entry name" value="ABC_TRANSPORTER_2"/>
    <property type="match status" value="2"/>
</dbReference>
<dbReference type="InterPro" id="IPR011527">
    <property type="entry name" value="ABC1_TM_dom"/>
</dbReference>
<dbReference type="GO" id="GO:0007031">
    <property type="term" value="P:peroxisome organization"/>
    <property type="evidence" value="ECO:0007669"/>
    <property type="project" value="TreeGrafter"/>
</dbReference>
<dbReference type="Gene3D" id="3.40.50.300">
    <property type="entry name" value="P-loop containing nucleotide triphosphate hydrolases"/>
    <property type="match status" value="2"/>
</dbReference>
<dbReference type="CDD" id="cd03223">
    <property type="entry name" value="ABCD_peroxisomal_ALDP"/>
    <property type="match status" value="2"/>
</dbReference>
<evidence type="ECO:0000313" key="12">
    <source>
        <dbReference type="Proteomes" id="UP001187192"/>
    </source>
</evidence>
<dbReference type="GO" id="GO:0042760">
    <property type="term" value="P:very long-chain fatty acid catabolic process"/>
    <property type="evidence" value="ECO:0007669"/>
    <property type="project" value="TreeGrafter"/>
</dbReference>
<dbReference type="PROSITE" id="PS00211">
    <property type="entry name" value="ABC_TRANSPORTER_1"/>
    <property type="match status" value="2"/>
</dbReference>
<organism evidence="11 12">
    <name type="scientific">Ficus carica</name>
    <name type="common">Common fig</name>
    <dbReference type="NCBI Taxonomy" id="3494"/>
    <lineage>
        <taxon>Eukaryota</taxon>
        <taxon>Viridiplantae</taxon>
        <taxon>Streptophyta</taxon>
        <taxon>Embryophyta</taxon>
        <taxon>Tracheophyta</taxon>
        <taxon>Spermatophyta</taxon>
        <taxon>Magnoliopsida</taxon>
        <taxon>eudicotyledons</taxon>
        <taxon>Gunneridae</taxon>
        <taxon>Pentapetalae</taxon>
        <taxon>rosids</taxon>
        <taxon>fabids</taxon>
        <taxon>Rosales</taxon>
        <taxon>Moraceae</taxon>
        <taxon>Ficeae</taxon>
        <taxon>Ficus</taxon>
    </lineage>
</organism>